<dbReference type="InterPro" id="IPR029039">
    <property type="entry name" value="Flavoprotein-like_sf"/>
</dbReference>
<proteinExistence type="predicted"/>
<name>A0AA96V3F7_9EURY</name>
<dbReference type="PROSITE" id="PS00198">
    <property type="entry name" value="4FE4S_FER_1"/>
    <property type="match status" value="1"/>
</dbReference>
<dbReference type="SUPFAM" id="SSF52218">
    <property type="entry name" value="Flavoproteins"/>
    <property type="match status" value="1"/>
</dbReference>
<dbReference type="InterPro" id="IPR017900">
    <property type="entry name" value="4Fe4S_Fe_S_CS"/>
</dbReference>
<dbReference type="Pfam" id="PF13187">
    <property type="entry name" value="Fer4_9"/>
    <property type="match status" value="1"/>
</dbReference>
<dbReference type="AlphaFoldDB" id="A0AA96V3F7"/>
<evidence type="ECO:0000313" key="2">
    <source>
        <dbReference type="EMBL" id="WNY25408.1"/>
    </source>
</evidence>
<dbReference type="Gene3D" id="3.30.70.20">
    <property type="match status" value="1"/>
</dbReference>
<feature type="domain" description="4Fe-4S ferredoxin-type" evidence="1">
    <location>
        <begin position="255"/>
        <end position="282"/>
    </location>
</feature>
<dbReference type="PROSITE" id="PS51379">
    <property type="entry name" value="4FE4S_FER_2"/>
    <property type="match status" value="2"/>
</dbReference>
<dbReference type="GO" id="GO:0016491">
    <property type="term" value="F:oxidoreductase activity"/>
    <property type="evidence" value="ECO:0007669"/>
    <property type="project" value="UniProtKB-ARBA"/>
</dbReference>
<evidence type="ECO:0000313" key="3">
    <source>
        <dbReference type="Proteomes" id="UP001303587"/>
    </source>
</evidence>
<gene>
    <name evidence="2" type="ORF">MsAc7_09580</name>
</gene>
<dbReference type="Proteomes" id="UP001303587">
    <property type="component" value="Chromosome"/>
</dbReference>
<accession>A0AA96V3F7</accession>
<protein>
    <recommendedName>
        <fullName evidence="1">4Fe-4S ferredoxin-type domain-containing protein</fullName>
    </recommendedName>
</protein>
<keyword evidence="3" id="KW-1185">Reference proteome</keyword>
<dbReference type="SUPFAM" id="SSF54862">
    <property type="entry name" value="4Fe-4S ferredoxins"/>
    <property type="match status" value="1"/>
</dbReference>
<dbReference type="Gene3D" id="3.40.50.360">
    <property type="match status" value="1"/>
</dbReference>
<sequence length="302" mass="33981">MANQIGPFNPESMSAPHGENKTNIKRVNKIYYFSGTGNSLLVARKLAARLSKPWAEKDPKSNADLSVLETELIPIASADSAKVSADEKINCLGLVFPVYMSNPPHIVLDFIAKMPKADYVFVVLTCGMMVGDALYKVQSAIDKTKNRMNAGYVIPLISNFIVLPKTKSDKKVDQSFSKIDDKVTFICKNVETGFFHMDKQTSPVLVKPINWVAFDMMYEKIPELDKKFTVNDNCTACGTCVRVCPVDNIDLKDKKPEWNHRCEMCFACINWCPESAINWTKITKNKNRYQCRGMAADDLILR</sequence>
<dbReference type="GeneID" id="89230066"/>
<dbReference type="NCBIfam" id="NF038196">
    <property type="entry name" value="ferrodoxin_EFR1"/>
    <property type="match status" value="1"/>
</dbReference>
<dbReference type="RefSeq" id="WP_338101783.1">
    <property type="nucleotide sequence ID" value="NZ_CP131060.1"/>
</dbReference>
<dbReference type="EMBL" id="CP131060">
    <property type="protein sequence ID" value="WNY25408.1"/>
    <property type="molecule type" value="Genomic_DNA"/>
</dbReference>
<evidence type="ECO:0000259" key="1">
    <source>
        <dbReference type="PROSITE" id="PS51379"/>
    </source>
</evidence>
<organism evidence="2 3">
    <name type="scientific">Methanolapillus millepedarum</name>
    <dbReference type="NCBI Taxonomy" id="3028296"/>
    <lineage>
        <taxon>Archaea</taxon>
        <taxon>Methanobacteriati</taxon>
        <taxon>Methanobacteriota</taxon>
        <taxon>Stenosarchaea group</taxon>
        <taxon>Methanomicrobia</taxon>
        <taxon>Methanosarcinales</taxon>
        <taxon>Methanosarcinaceae</taxon>
        <taxon>Methanolapillus</taxon>
    </lineage>
</organism>
<feature type="domain" description="4Fe-4S ferredoxin-type" evidence="1">
    <location>
        <begin position="226"/>
        <end position="254"/>
    </location>
</feature>
<dbReference type="InterPro" id="IPR047964">
    <property type="entry name" value="EFR1-like"/>
</dbReference>
<dbReference type="InterPro" id="IPR017896">
    <property type="entry name" value="4Fe4S_Fe-S-bd"/>
</dbReference>
<reference evidence="2 3" key="1">
    <citation type="submission" date="2023-07" db="EMBL/GenBank/DDBJ databases">
        <title>Closed genoem sequence of Methanosarcinaceae archaeon Ac7.</title>
        <authorList>
            <person name="Poehlein A."/>
            <person name="Protasov E."/>
            <person name="Platt K."/>
            <person name="Reeh H."/>
            <person name="Daniel R."/>
            <person name="Brune A."/>
        </authorList>
    </citation>
    <scope>NUCLEOTIDE SEQUENCE [LARGE SCALE GENOMIC DNA]</scope>
    <source>
        <strain evidence="2 3">Ac7</strain>
    </source>
</reference>